<dbReference type="Proteomes" id="UP001457282">
    <property type="component" value="Unassembled WGS sequence"/>
</dbReference>
<accession>A0AAW1YQM1</accession>
<feature type="compositionally biased region" description="Gly residues" evidence="1">
    <location>
        <begin position="1"/>
        <end position="15"/>
    </location>
</feature>
<proteinExistence type="predicted"/>
<evidence type="ECO:0000313" key="3">
    <source>
        <dbReference type="Proteomes" id="UP001457282"/>
    </source>
</evidence>
<reference evidence="2 3" key="1">
    <citation type="journal article" date="2023" name="G3 (Bethesda)">
        <title>A chromosome-length genome assembly and annotation of blackberry (Rubus argutus, cv. 'Hillquist').</title>
        <authorList>
            <person name="Bruna T."/>
            <person name="Aryal R."/>
            <person name="Dudchenko O."/>
            <person name="Sargent D.J."/>
            <person name="Mead D."/>
            <person name="Buti M."/>
            <person name="Cavallini A."/>
            <person name="Hytonen T."/>
            <person name="Andres J."/>
            <person name="Pham M."/>
            <person name="Weisz D."/>
            <person name="Mascagni F."/>
            <person name="Usai G."/>
            <person name="Natali L."/>
            <person name="Bassil N."/>
            <person name="Fernandez G.E."/>
            <person name="Lomsadze A."/>
            <person name="Armour M."/>
            <person name="Olukolu B."/>
            <person name="Poorten T."/>
            <person name="Britton C."/>
            <person name="Davik J."/>
            <person name="Ashrafi H."/>
            <person name="Aiden E.L."/>
            <person name="Borodovsky M."/>
            <person name="Worthington M."/>
        </authorList>
    </citation>
    <scope>NUCLEOTIDE SEQUENCE [LARGE SCALE GENOMIC DNA]</scope>
    <source>
        <strain evidence="2">PI 553951</strain>
    </source>
</reference>
<sequence>MPTVGRGAGPRGGETGSMETEHRRRLVDGDVSRRRRDGSGDALEFWAEDSPSGIAAAAYVGRRQFGWCSLGDESTGWSSPAELLNCRSSGWRQQQLQDGGSDDWK</sequence>
<feature type="region of interest" description="Disordered" evidence="1">
    <location>
        <begin position="1"/>
        <end position="39"/>
    </location>
</feature>
<comment type="caution">
    <text evidence="2">The sequence shown here is derived from an EMBL/GenBank/DDBJ whole genome shotgun (WGS) entry which is preliminary data.</text>
</comment>
<feature type="compositionally biased region" description="Basic and acidic residues" evidence="1">
    <location>
        <begin position="19"/>
        <end position="32"/>
    </location>
</feature>
<dbReference type="AlphaFoldDB" id="A0AAW1YQM1"/>
<name>A0AAW1YQM1_RUBAR</name>
<evidence type="ECO:0000313" key="2">
    <source>
        <dbReference type="EMBL" id="KAK9950889.1"/>
    </source>
</evidence>
<keyword evidence="3" id="KW-1185">Reference proteome</keyword>
<evidence type="ECO:0000256" key="1">
    <source>
        <dbReference type="SAM" id="MobiDB-lite"/>
    </source>
</evidence>
<evidence type="ECO:0008006" key="4">
    <source>
        <dbReference type="Google" id="ProtNLM"/>
    </source>
</evidence>
<gene>
    <name evidence="2" type="ORF">M0R45_006355</name>
</gene>
<dbReference type="EMBL" id="JBEDUW010000001">
    <property type="protein sequence ID" value="KAK9950889.1"/>
    <property type="molecule type" value="Genomic_DNA"/>
</dbReference>
<organism evidence="2 3">
    <name type="scientific">Rubus argutus</name>
    <name type="common">Southern blackberry</name>
    <dbReference type="NCBI Taxonomy" id="59490"/>
    <lineage>
        <taxon>Eukaryota</taxon>
        <taxon>Viridiplantae</taxon>
        <taxon>Streptophyta</taxon>
        <taxon>Embryophyta</taxon>
        <taxon>Tracheophyta</taxon>
        <taxon>Spermatophyta</taxon>
        <taxon>Magnoliopsida</taxon>
        <taxon>eudicotyledons</taxon>
        <taxon>Gunneridae</taxon>
        <taxon>Pentapetalae</taxon>
        <taxon>rosids</taxon>
        <taxon>fabids</taxon>
        <taxon>Rosales</taxon>
        <taxon>Rosaceae</taxon>
        <taxon>Rosoideae</taxon>
        <taxon>Rosoideae incertae sedis</taxon>
        <taxon>Rubus</taxon>
    </lineage>
</organism>
<protein>
    <recommendedName>
        <fullName evidence="4">MHC class I antigen</fullName>
    </recommendedName>
</protein>